<reference evidence="3 4" key="1">
    <citation type="journal article" date="2015" name="Mol. Plant Microbe Interact.">
        <title>Genome, transcriptome, and functional analyses of Penicillium expansum provide new insights into secondary metabolism and pathogenicity.</title>
        <authorList>
            <person name="Ballester A.R."/>
            <person name="Marcet-Houben M."/>
            <person name="Levin E."/>
            <person name="Sela N."/>
            <person name="Selma-Lazaro C."/>
            <person name="Carmona L."/>
            <person name="Wisniewski M."/>
            <person name="Droby S."/>
            <person name="Gonzalez-Candelas L."/>
            <person name="Gabaldon T."/>
        </authorList>
    </citation>
    <scope>NUCLEOTIDE SEQUENCE [LARGE SCALE GENOMIC DNA]</scope>
    <source>
        <strain evidence="3 4">MD-8</strain>
    </source>
</reference>
<dbReference type="InterPro" id="IPR002933">
    <property type="entry name" value="Peptidase_M20"/>
</dbReference>
<proteinExistence type="inferred from homology"/>
<comment type="caution">
    <text evidence="3">The sequence shown here is derived from an EMBL/GenBank/DDBJ whole genome shotgun (WGS) entry which is preliminary data.</text>
</comment>
<name>A0A0A2I1A2_PENEN</name>
<evidence type="ECO:0000259" key="2">
    <source>
        <dbReference type="Pfam" id="PF07687"/>
    </source>
</evidence>
<dbReference type="AlphaFoldDB" id="A0A0A2I1A2"/>
<sequence>MMQVKPASGGRRRIVKDFFPDVERHTAIYKDLHENPELPCQEQRTATVVADRLETLGFEVERGIGGHGVVGILRNGSGQNVLLRSELDALPIKETTGLPYASKVEQVDADGIKKRSLLHEARNFWSGTVIVLFQPNEERLLGAKAMVDDELFSKIPLPSVCLAQHCVPTKSGTIALKPGRVLGYLDSLDVRVYGRGAHGATPQLGIDPIMLAASILTRLQTIVGREMDPKEPVVIGCGTFHAGTDASIIPEYADFQVDVRTFSESTQKLAKSAVERVIRNECEVSGSPIAPRIVTTASSPAIDNDAVATSRFARVLESYYGNESSKVIQVMPPDIVADDFVLLSLPSGGNPIPYVYWNIGVTDPQTWEKADREGKLRNLPPTHSSIYAPAIQPTLQTGIEALALSALTFLEIL</sequence>
<dbReference type="SUPFAM" id="SSF55031">
    <property type="entry name" value="Bacterial exopeptidase dimerisation domain"/>
    <property type="match status" value="1"/>
</dbReference>
<dbReference type="VEuPathDB" id="FungiDB:PEXP_007720"/>
<evidence type="ECO:0000256" key="1">
    <source>
        <dbReference type="ARBA" id="ARBA00006247"/>
    </source>
</evidence>
<dbReference type="EMBL" id="JQFZ01000288">
    <property type="protein sequence ID" value="KGO51363.1"/>
    <property type="molecule type" value="Genomic_DNA"/>
</dbReference>
<evidence type="ECO:0000313" key="4">
    <source>
        <dbReference type="Proteomes" id="UP000030143"/>
    </source>
</evidence>
<dbReference type="InterPro" id="IPR017439">
    <property type="entry name" value="Amidohydrolase"/>
</dbReference>
<dbReference type="RefSeq" id="XP_016594316.1">
    <property type="nucleotide sequence ID" value="XM_016738207.1"/>
</dbReference>
<evidence type="ECO:0000313" key="3">
    <source>
        <dbReference type="EMBL" id="KGO51363.1"/>
    </source>
</evidence>
<dbReference type="InterPro" id="IPR011650">
    <property type="entry name" value="Peptidase_M20_dimer"/>
</dbReference>
<comment type="similarity">
    <text evidence="1">Belongs to the peptidase M20A family.</text>
</comment>
<dbReference type="NCBIfam" id="TIGR01891">
    <property type="entry name" value="amidohydrolases"/>
    <property type="match status" value="1"/>
</dbReference>
<dbReference type="Gene3D" id="3.30.70.360">
    <property type="match status" value="1"/>
</dbReference>
<dbReference type="Pfam" id="PF07687">
    <property type="entry name" value="M20_dimer"/>
    <property type="match status" value="1"/>
</dbReference>
<dbReference type="SUPFAM" id="SSF53187">
    <property type="entry name" value="Zn-dependent exopeptidases"/>
    <property type="match status" value="1"/>
</dbReference>
<protein>
    <submittedName>
        <fullName evidence="3">Amidohydrolase</fullName>
    </submittedName>
</protein>
<dbReference type="HOGENOM" id="CLU_023257_6_0_1"/>
<dbReference type="GO" id="GO:0016787">
    <property type="term" value="F:hydrolase activity"/>
    <property type="evidence" value="ECO:0007669"/>
    <property type="project" value="UniProtKB-KW"/>
</dbReference>
<dbReference type="PANTHER" id="PTHR11014">
    <property type="entry name" value="PEPTIDASE M20 FAMILY MEMBER"/>
    <property type="match status" value="1"/>
</dbReference>
<keyword evidence="3" id="KW-0378">Hydrolase</keyword>
<dbReference type="OrthoDB" id="6119954at2759"/>
<dbReference type="InterPro" id="IPR036264">
    <property type="entry name" value="Bact_exopeptidase_dim_dom"/>
</dbReference>
<dbReference type="PhylomeDB" id="A0A0A2I1A2"/>
<organism evidence="3 4">
    <name type="scientific">Penicillium expansum</name>
    <name type="common">Blue mold rot fungus</name>
    <dbReference type="NCBI Taxonomy" id="27334"/>
    <lineage>
        <taxon>Eukaryota</taxon>
        <taxon>Fungi</taxon>
        <taxon>Dikarya</taxon>
        <taxon>Ascomycota</taxon>
        <taxon>Pezizomycotina</taxon>
        <taxon>Eurotiomycetes</taxon>
        <taxon>Eurotiomycetidae</taxon>
        <taxon>Eurotiales</taxon>
        <taxon>Aspergillaceae</taxon>
        <taxon>Penicillium</taxon>
    </lineage>
</organism>
<accession>A0A0A2I1A2</accession>
<keyword evidence="4" id="KW-1185">Reference proteome</keyword>
<feature type="domain" description="Peptidase M20 dimerisation" evidence="2">
    <location>
        <begin position="187"/>
        <end position="282"/>
    </location>
</feature>
<dbReference type="Proteomes" id="UP000030143">
    <property type="component" value="Unassembled WGS sequence"/>
</dbReference>
<dbReference type="PANTHER" id="PTHR11014:SF63">
    <property type="entry name" value="METALLOPEPTIDASE, PUTATIVE (AFU_ORTHOLOGUE AFUA_6G09600)-RELATED"/>
    <property type="match status" value="1"/>
</dbReference>
<gene>
    <name evidence="3" type="ORF">PEX2_009300</name>
</gene>
<dbReference type="Gene3D" id="3.40.630.10">
    <property type="entry name" value="Zn peptidases"/>
    <property type="match status" value="1"/>
</dbReference>
<dbReference type="Pfam" id="PF01546">
    <property type="entry name" value="Peptidase_M20"/>
    <property type="match status" value="1"/>
</dbReference>
<dbReference type="GeneID" id="27673626"/>